<comment type="caution">
    <text evidence="1">The sequence shown here is derived from an EMBL/GenBank/DDBJ whole genome shotgun (WGS) entry which is preliminary data.</text>
</comment>
<reference evidence="1" key="1">
    <citation type="submission" date="2023-03" db="EMBL/GenBank/DDBJ databases">
        <title>Massive genome expansion in bonnet fungi (Mycena s.s.) driven by repeated elements and novel gene families across ecological guilds.</title>
        <authorList>
            <consortium name="Lawrence Berkeley National Laboratory"/>
            <person name="Harder C.B."/>
            <person name="Miyauchi S."/>
            <person name="Viragh M."/>
            <person name="Kuo A."/>
            <person name="Thoen E."/>
            <person name="Andreopoulos B."/>
            <person name="Lu D."/>
            <person name="Skrede I."/>
            <person name="Drula E."/>
            <person name="Henrissat B."/>
            <person name="Morin E."/>
            <person name="Kohler A."/>
            <person name="Barry K."/>
            <person name="LaButti K."/>
            <person name="Morin E."/>
            <person name="Salamov A."/>
            <person name="Lipzen A."/>
            <person name="Mereny Z."/>
            <person name="Hegedus B."/>
            <person name="Baldrian P."/>
            <person name="Stursova M."/>
            <person name="Weitz H."/>
            <person name="Taylor A."/>
            <person name="Grigoriev I.V."/>
            <person name="Nagy L.G."/>
            <person name="Martin F."/>
            <person name="Kauserud H."/>
        </authorList>
    </citation>
    <scope>NUCLEOTIDE SEQUENCE</scope>
    <source>
        <strain evidence="1">CBHHK002</strain>
    </source>
</reference>
<name>A0AAD7AC38_9AGAR</name>
<dbReference type="AlphaFoldDB" id="A0AAD7AC38"/>
<organism evidence="1 2">
    <name type="scientific">Mycena albidolilacea</name>
    <dbReference type="NCBI Taxonomy" id="1033008"/>
    <lineage>
        <taxon>Eukaryota</taxon>
        <taxon>Fungi</taxon>
        <taxon>Dikarya</taxon>
        <taxon>Basidiomycota</taxon>
        <taxon>Agaricomycotina</taxon>
        <taxon>Agaricomycetes</taxon>
        <taxon>Agaricomycetidae</taxon>
        <taxon>Agaricales</taxon>
        <taxon>Marasmiineae</taxon>
        <taxon>Mycenaceae</taxon>
        <taxon>Mycena</taxon>
    </lineage>
</organism>
<keyword evidence="2" id="KW-1185">Reference proteome</keyword>
<dbReference type="EMBL" id="JARIHO010000010">
    <property type="protein sequence ID" value="KAJ7354307.1"/>
    <property type="molecule type" value="Genomic_DNA"/>
</dbReference>
<dbReference type="Proteomes" id="UP001218218">
    <property type="component" value="Unassembled WGS sequence"/>
</dbReference>
<gene>
    <name evidence="1" type="ORF">DFH08DRAFT_804229</name>
</gene>
<evidence type="ECO:0000313" key="2">
    <source>
        <dbReference type="Proteomes" id="UP001218218"/>
    </source>
</evidence>
<sequence length="161" mass="17754">MNGLPIDSALLQSSPGCRRRMGRWFYKVDFTMQWAPGTFAGDARVRSPKRQESPLSTTQLGVQEVQETLPISQLASNGRHQQDITLIRSTRKEIATLPCSCKGIATSPRCPKEITTSPLCPSVNERELQRGRPCGGNACSSTLLQLVRRSASQKARRDGNL</sequence>
<evidence type="ECO:0000313" key="1">
    <source>
        <dbReference type="EMBL" id="KAJ7354307.1"/>
    </source>
</evidence>
<accession>A0AAD7AC38</accession>
<protein>
    <submittedName>
        <fullName evidence="1">Uncharacterized protein</fullName>
    </submittedName>
</protein>
<proteinExistence type="predicted"/>